<dbReference type="AlphaFoldDB" id="A0A4Y2GY09"/>
<gene>
    <name evidence="2" type="ORF">AVEN_251919_1</name>
</gene>
<keyword evidence="3" id="KW-1185">Reference proteome</keyword>
<sequence length="90" mass="10891">MRLRRVLKIACSEIRRKIETSTAVITSNEFLELVEKRDKEMKRKRDHQKSKKYGKKIQKVDEQDVDKQDIMESFDENSRDDQINKKYSTR</sequence>
<reference evidence="2 3" key="1">
    <citation type="journal article" date="2019" name="Sci. Rep.">
        <title>Orb-weaving spider Araneus ventricosus genome elucidates the spidroin gene catalogue.</title>
        <authorList>
            <person name="Kono N."/>
            <person name="Nakamura H."/>
            <person name="Ohtoshi R."/>
            <person name="Moran D.A.P."/>
            <person name="Shinohara A."/>
            <person name="Yoshida Y."/>
            <person name="Fujiwara M."/>
            <person name="Mori M."/>
            <person name="Tomita M."/>
            <person name="Arakawa K."/>
        </authorList>
    </citation>
    <scope>NUCLEOTIDE SEQUENCE [LARGE SCALE GENOMIC DNA]</scope>
</reference>
<dbReference type="Proteomes" id="UP000499080">
    <property type="component" value="Unassembled WGS sequence"/>
</dbReference>
<accession>A0A4Y2GY09</accession>
<comment type="caution">
    <text evidence="2">The sequence shown here is derived from an EMBL/GenBank/DDBJ whole genome shotgun (WGS) entry which is preliminary data.</text>
</comment>
<evidence type="ECO:0000256" key="1">
    <source>
        <dbReference type="SAM" id="MobiDB-lite"/>
    </source>
</evidence>
<proteinExistence type="predicted"/>
<evidence type="ECO:0000313" key="3">
    <source>
        <dbReference type="Proteomes" id="UP000499080"/>
    </source>
</evidence>
<name>A0A4Y2GY09_ARAVE</name>
<protein>
    <submittedName>
        <fullName evidence="2">Uncharacterized protein</fullName>
    </submittedName>
</protein>
<feature type="compositionally biased region" description="Basic and acidic residues" evidence="1">
    <location>
        <begin position="58"/>
        <end position="84"/>
    </location>
</feature>
<organism evidence="2 3">
    <name type="scientific">Araneus ventricosus</name>
    <name type="common">Orbweaver spider</name>
    <name type="synonym">Epeira ventricosa</name>
    <dbReference type="NCBI Taxonomy" id="182803"/>
    <lineage>
        <taxon>Eukaryota</taxon>
        <taxon>Metazoa</taxon>
        <taxon>Ecdysozoa</taxon>
        <taxon>Arthropoda</taxon>
        <taxon>Chelicerata</taxon>
        <taxon>Arachnida</taxon>
        <taxon>Araneae</taxon>
        <taxon>Araneomorphae</taxon>
        <taxon>Entelegynae</taxon>
        <taxon>Araneoidea</taxon>
        <taxon>Araneidae</taxon>
        <taxon>Araneus</taxon>
    </lineage>
</organism>
<feature type="compositionally biased region" description="Basic residues" evidence="1">
    <location>
        <begin position="44"/>
        <end position="57"/>
    </location>
</feature>
<feature type="region of interest" description="Disordered" evidence="1">
    <location>
        <begin position="38"/>
        <end position="90"/>
    </location>
</feature>
<evidence type="ECO:0000313" key="2">
    <source>
        <dbReference type="EMBL" id="GBM58650.1"/>
    </source>
</evidence>
<dbReference type="EMBL" id="BGPR01001644">
    <property type="protein sequence ID" value="GBM58650.1"/>
    <property type="molecule type" value="Genomic_DNA"/>
</dbReference>